<keyword evidence="2" id="KW-1185">Reference proteome</keyword>
<dbReference type="EnsemblProtists" id="EOD26076">
    <property type="protein sequence ID" value="EOD26076"/>
    <property type="gene ID" value="EMIHUDRAFT_237078"/>
</dbReference>
<accession>A0A0D3JRE1</accession>
<reference evidence="1" key="2">
    <citation type="submission" date="2024-10" db="UniProtKB">
        <authorList>
            <consortium name="EnsemblProtists"/>
        </authorList>
    </citation>
    <scope>IDENTIFICATION</scope>
</reference>
<name>A0A0D3JRE1_EMIH1</name>
<dbReference type="GeneID" id="17271665"/>
<organism evidence="1 2">
    <name type="scientific">Emiliania huxleyi (strain CCMP1516)</name>
    <dbReference type="NCBI Taxonomy" id="280463"/>
    <lineage>
        <taxon>Eukaryota</taxon>
        <taxon>Haptista</taxon>
        <taxon>Haptophyta</taxon>
        <taxon>Prymnesiophyceae</taxon>
        <taxon>Isochrysidales</taxon>
        <taxon>Noelaerhabdaceae</taxon>
        <taxon>Emiliania</taxon>
    </lineage>
</organism>
<evidence type="ECO:0000313" key="2">
    <source>
        <dbReference type="Proteomes" id="UP000013827"/>
    </source>
</evidence>
<dbReference type="HOGENOM" id="CLU_1247381_0_0_1"/>
<evidence type="ECO:0000313" key="1">
    <source>
        <dbReference type="EnsemblProtists" id="EOD26076"/>
    </source>
</evidence>
<dbReference type="RefSeq" id="XP_005778505.1">
    <property type="nucleotide sequence ID" value="XM_005778448.1"/>
</dbReference>
<sequence>MPPPSPRQAALASDMYDCVCHILALEPQWVADALEAAVRAMHERVGRAYRRDLYLKQLKQVAICPPQLAASAVCKLKPHVGAMVREDWPHYTPEQRGRLQSLRKAAEAPAEPALFTGLDDKVRGASCEDARREAEARLVEAFRAKKRSMLQQTQEYRALHVELKRLKAAVNGYVERAPKTAVAL</sequence>
<dbReference type="Gene3D" id="1.10.10.2670">
    <property type="entry name" value="E3 ubiquitin-protein ligase"/>
    <property type="match status" value="1"/>
</dbReference>
<dbReference type="InterPro" id="IPR042065">
    <property type="entry name" value="E3_ELL-like"/>
</dbReference>
<reference evidence="2" key="1">
    <citation type="journal article" date="2013" name="Nature">
        <title>Pan genome of the phytoplankton Emiliania underpins its global distribution.</title>
        <authorList>
            <person name="Read B.A."/>
            <person name="Kegel J."/>
            <person name="Klute M.J."/>
            <person name="Kuo A."/>
            <person name="Lefebvre S.C."/>
            <person name="Maumus F."/>
            <person name="Mayer C."/>
            <person name="Miller J."/>
            <person name="Monier A."/>
            <person name="Salamov A."/>
            <person name="Young J."/>
            <person name="Aguilar M."/>
            <person name="Claverie J.M."/>
            <person name="Frickenhaus S."/>
            <person name="Gonzalez K."/>
            <person name="Herman E.K."/>
            <person name="Lin Y.C."/>
            <person name="Napier J."/>
            <person name="Ogata H."/>
            <person name="Sarno A.F."/>
            <person name="Shmutz J."/>
            <person name="Schroeder D."/>
            <person name="de Vargas C."/>
            <person name="Verret F."/>
            <person name="von Dassow P."/>
            <person name="Valentin K."/>
            <person name="Van de Peer Y."/>
            <person name="Wheeler G."/>
            <person name="Dacks J.B."/>
            <person name="Delwiche C.F."/>
            <person name="Dyhrman S.T."/>
            <person name="Glockner G."/>
            <person name="John U."/>
            <person name="Richards T."/>
            <person name="Worden A.Z."/>
            <person name="Zhang X."/>
            <person name="Grigoriev I.V."/>
            <person name="Allen A.E."/>
            <person name="Bidle K."/>
            <person name="Borodovsky M."/>
            <person name="Bowler C."/>
            <person name="Brownlee C."/>
            <person name="Cock J.M."/>
            <person name="Elias M."/>
            <person name="Gladyshev V.N."/>
            <person name="Groth M."/>
            <person name="Guda C."/>
            <person name="Hadaegh A."/>
            <person name="Iglesias-Rodriguez M.D."/>
            <person name="Jenkins J."/>
            <person name="Jones B.M."/>
            <person name="Lawson T."/>
            <person name="Leese F."/>
            <person name="Lindquist E."/>
            <person name="Lobanov A."/>
            <person name="Lomsadze A."/>
            <person name="Malik S.B."/>
            <person name="Marsh M.E."/>
            <person name="Mackinder L."/>
            <person name="Mock T."/>
            <person name="Mueller-Roeber B."/>
            <person name="Pagarete A."/>
            <person name="Parker M."/>
            <person name="Probert I."/>
            <person name="Quesneville H."/>
            <person name="Raines C."/>
            <person name="Rensing S.A."/>
            <person name="Riano-Pachon D.M."/>
            <person name="Richier S."/>
            <person name="Rokitta S."/>
            <person name="Shiraiwa Y."/>
            <person name="Soanes D.M."/>
            <person name="van der Giezen M."/>
            <person name="Wahlund T.M."/>
            <person name="Williams B."/>
            <person name="Wilson W."/>
            <person name="Wolfe G."/>
            <person name="Wurch L.L."/>
        </authorList>
    </citation>
    <scope>NUCLEOTIDE SEQUENCE</scope>
</reference>
<dbReference type="Proteomes" id="UP000013827">
    <property type="component" value="Unassembled WGS sequence"/>
</dbReference>
<dbReference type="AlphaFoldDB" id="A0A0D3JRE1"/>
<protein>
    <submittedName>
        <fullName evidence="1">Uncharacterized protein</fullName>
    </submittedName>
</protein>
<proteinExistence type="predicted"/>
<dbReference type="KEGG" id="ehx:EMIHUDRAFT_237078"/>
<dbReference type="PaxDb" id="2903-EOD26076"/>